<reference evidence="7 8" key="1">
    <citation type="journal article" date="2016" name="Nat. Commun.">
        <title>Extremotolerant tardigrade genome and improved radiotolerance of human cultured cells by tardigrade-unique protein.</title>
        <authorList>
            <person name="Hashimoto T."/>
            <person name="Horikawa D.D."/>
            <person name="Saito Y."/>
            <person name="Kuwahara H."/>
            <person name="Kozuka-Hata H."/>
            <person name="Shin-I T."/>
            <person name="Minakuchi Y."/>
            <person name="Ohishi K."/>
            <person name="Motoyama A."/>
            <person name="Aizu T."/>
            <person name="Enomoto A."/>
            <person name="Kondo K."/>
            <person name="Tanaka S."/>
            <person name="Hara Y."/>
            <person name="Koshikawa S."/>
            <person name="Sagara H."/>
            <person name="Miura T."/>
            <person name="Yokobori S."/>
            <person name="Miyagawa K."/>
            <person name="Suzuki Y."/>
            <person name="Kubo T."/>
            <person name="Oyama M."/>
            <person name="Kohara Y."/>
            <person name="Fujiyama A."/>
            <person name="Arakawa K."/>
            <person name="Katayama T."/>
            <person name="Toyoda A."/>
            <person name="Kunieda T."/>
        </authorList>
    </citation>
    <scope>NUCLEOTIDE SEQUENCE [LARGE SCALE GENOMIC DNA]</scope>
    <source>
        <strain evidence="7 8">YOKOZUNA-1</strain>
    </source>
</reference>
<gene>
    <name evidence="7" type="primary">RvY_06646-1</name>
    <name evidence="7" type="synonym">RvY_06646.1</name>
    <name evidence="7" type="ORF">RvY_06646</name>
</gene>
<name>A0A1D1V269_RAMVA</name>
<protein>
    <recommendedName>
        <fullName evidence="6">ShKT domain-containing protein</fullName>
    </recommendedName>
</protein>
<feature type="region of interest" description="Disordered" evidence="4">
    <location>
        <begin position="139"/>
        <end position="167"/>
    </location>
</feature>
<comment type="caution">
    <text evidence="3">Lacks conserved residue(s) required for the propagation of feature annotation.</text>
</comment>
<dbReference type="EMBL" id="BDGG01000003">
    <property type="protein sequence ID" value="GAU94950.1"/>
    <property type="molecule type" value="Genomic_DNA"/>
</dbReference>
<feature type="compositionally biased region" description="Basic residues" evidence="4">
    <location>
        <begin position="156"/>
        <end position="167"/>
    </location>
</feature>
<evidence type="ECO:0000256" key="4">
    <source>
        <dbReference type="SAM" id="MobiDB-lite"/>
    </source>
</evidence>
<sequence length="481" mass="55089">MSGLRGLTLSSSILLLLLPLLALSDPWVLPGGSAHFSTSPQQFAELFTSADGTHQYIVDDDDQFNSLSINDLPLQKSSLIPVPRNITLTSENITETIQKGKALINPDKPEFNLHSSRVKRASNDWRAAWQKRRDQYLKKNGPIPADSDSPVVKSIQKAKKRRQKTNRRKFARQFVANDEELGSRLVSQDLETNDIDEPQPIRRRQTATTTTTENPVDIEESRDSTDVDKMVQNIIAGLEERKKEAEVLPPVLEVKPLWMEQEPKDLDPRHSQYLKDMIVQKHNHLRSMVSPPAANMLKMEWNEDAQKIAQRWADQCHFEHDHGEQRVTQQFKCGQNLARGWPKPLSWNLTMQLWFDERKDFNFNGRPRGMVGHYTQLVWAQSYQIGCAYKDCGKFHFYVCDYCPTGNLETKKYRPYQNAQQSCEACPGSCENGKLCTNPCPYTDKYANCVSLESEFKICSDASYNLQSSCRATCECKDRIH</sequence>
<dbReference type="GO" id="GO:0005576">
    <property type="term" value="C:extracellular region"/>
    <property type="evidence" value="ECO:0007669"/>
    <property type="project" value="InterPro"/>
</dbReference>
<dbReference type="Pfam" id="PF08562">
    <property type="entry name" value="Crisp"/>
    <property type="match status" value="1"/>
</dbReference>
<dbReference type="Gene3D" id="1.10.10.740">
    <property type="entry name" value="Crisp domain"/>
    <property type="match status" value="1"/>
</dbReference>
<organism evidence="7 8">
    <name type="scientific">Ramazzottius varieornatus</name>
    <name type="common">Water bear</name>
    <name type="synonym">Tardigrade</name>
    <dbReference type="NCBI Taxonomy" id="947166"/>
    <lineage>
        <taxon>Eukaryota</taxon>
        <taxon>Metazoa</taxon>
        <taxon>Ecdysozoa</taxon>
        <taxon>Tardigrada</taxon>
        <taxon>Eutardigrada</taxon>
        <taxon>Parachela</taxon>
        <taxon>Hypsibioidea</taxon>
        <taxon>Ramazzottiidae</taxon>
        <taxon>Ramazzottius</taxon>
    </lineage>
</organism>
<dbReference type="Proteomes" id="UP000186922">
    <property type="component" value="Unassembled WGS sequence"/>
</dbReference>
<dbReference type="InterPro" id="IPR014044">
    <property type="entry name" value="CAP_dom"/>
</dbReference>
<dbReference type="AlphaFoldDB" id="A0A1D1V269"/>
<dbReference type="PRINTS" id="PR00837">
    <property type="entry name" value="V5TPXLIKE"/>
</dbReference>
<comment type="caution">
    <text evidence="7">The sequence shown here is derived from an EMBL/GenBank/DDBJ whole genome shotgun (WGS) entry which is preliminary data.</text>
</comment>
<dbReference type="InterPro" id="IPR013871">
    <property type="entry name" value="Cysteine_rich_secretory"/>
</dbReference>
<evidence type="ECO:0000259" key="6">
    <source>
        <dbReference type="PROSITE" id="PS51670"/>
    </source>
</evidence>
<evidence type="ECO:0000256" key="1">
    <source>
        <dbReference type="ARBA" id="ARBA00009923"/>
    </source>
</evidence>
<dbReference type="InterPro" id="IPR001283">
    <property type="entry name" value="CRISP-related"/>
</dbReference>
<dbReference type="OrthoDB" id="737510at2759"/>
<proteinExistence type="inferred from homology"/>
<dbReference type="InterPro" id="IPR042076">
    <property type="entry name" value="Crisp-like_dom"/>
</dbReference>
<dbReference type="STRING" id="947166.A0A1D1V269"/>
<dbReference type="PROSITE" id="PS01009">
    <property type="entry name" value="CRISP_1"/>
    <property type="match status" value="1"/>
</dbReference>
<dbReference type="SUPFAM" id="SSF57546">
    <property type="entry name" value="Crisp domain-like"/>
    <property type="match status" value="1"/>
</dbReference>
<dbReference type="SMART" id="SM00198">
    <property type="entry name" value="SCP"/>
    <property type="match status" value="1"/>
</dbReference>
<dbReference type="Pfam" id="PF00188">
    <property type="entry name" value="CAP"/>
    <property type="match status" value="1"/>
</dbReference>
<feature type="signal peptide" evidence="5">
    <location>
        <begin position="1"/>
        <end position="24"/>
    </location>
</feature>
<dbReference type="SUPFAM" id="SSF55797">
    <property type="entry name" value="PR-1-like"/>
    <property type="match status" value="1"/>
</dbReference>
<dbReference type="Gene3D" id="3.40.33.10">
    <property type="entry name" value="CAP"/>
    <property type="match status" value="1"/>
</dbReference>
<feature type="region of interest" description="Disordered" evidence="4">
    <location>
        <begin position="187"/>
        <end position="224"/>
    </location>
</feature>
<dbReference type="PANTHER" id="PTHR10334">
    <property type="entry name" value="CYSTEINE-RICH SECRETORY PROTEIN-RELATED"/>
    <property type="match status" value="1"/>
</dbReference>
<comment type="similarity">
    <text evidence="1">Belongs to the CRISP family.</text>
</comment>
<keyword evidence="2" id="KW-1015">Disulfide bond</keyword>
<evidence type="ECO:0000256" key="5">
    <source>
        <dbReference type="SAM" id="SignalP"/>
    </source>
</evidence>
<dbReference type="InterPro" id="IPR003582">
    <property type="entry name" value="ShKT_dom"/>
</dbReference>
<evidence type="ECO:0000256" key="3">
    <source>
        <dbReference type="PROSITE-ProRule" id="PRU01005"/>
    </source>
</evidence>
<evidence type="ECO:0000256" key="2">
    <source>
        <dbReference type="ARBA" id="ARBA00023157"/>
    </source>
</evidence>
<feature type="domain" description="ShKT" evidence="6">
    <location>
        <begin position="440"/>
        <end position="476"/>
    </location>
</feature>
<feature type="chain" id="PRO_5008897926" description="ShKT domain-containing protein" evidence="5">
    <location>
        <begin position="25"/>
        <end position="481"/>
    </location>
</feature>
<evidence type="ECO:0000313" key="8">
    <source>
        <dbReference type="Proteomes" id="UP000186922"/>
    </source>
</evidence>
<keyword evidence="8" id="KW-1185">Reference proteome</keyword>
<dbReference type="InterPro" id="IPR018244">
    <property type="entry name" value="Allrgn_V5/Tpx1_CS"/>
</dbReference>
<accession>A0A1D1V269</accession>
<keyword evidence="5" id="KW-0732">Signal</keyword>
<dbReference type="InterPro" id="IPR035940">
    <property type="entry name" value="CAP_sf"/>
</dbReference>
<evidence type="ECO:0000313" key="7">
    <source>
        <dbReference type="EMBL" id="GAU94950.1"/>
    </source>
</evidence>
<dbReference type="PROSITE" id="PS51670">
    <property type="entry name" value="SHKT"/>
    <property type="match status" value="1"/>
</dbReference>